<evidence type="ECO:0000256" key="13">
    <source>
        <dbReference type="ARBA" id="ARBA00023315"/>
    </source>
</evidence>
<evidence type="ECO:0000313" key="21">
    <source>
        <dbReference type="Proteomes" id="UP000001052"/>
    </source>
</evidence>
<evidence type="ECO:0000256" key="11">
    <source>
        <dbReference type="ARBA" id="ARBA00022984"/>
    </source>
</evidence>
<keyword evidence="12 18" id="KW-0511">Multifunctional enzyme</keyword>
<feature type="binding site" evidence="18">
    <location>
        <position position="111"/>
    </location>
    <ligand>
        <name>Mg(2+)</name>
        <dbReference type="ChEBI" id="CHEBI:18420"/>
    </ligand>
</feature>
<dbReference type="SUPFAM" id="SSF53448">
    <property type="entry name" value="Nucleotide-diphospho-sugar transferases"/>
    <property type="match status" value="1"/>
</dbReference>
<feature type="binding site" evidence="18">
    <location>
        <position position="148"/>
    </location>
    <ligand>
        <name>UDP-N-acetyl-alpha-D-glucosamine</name>
        <dbReference type="ChEBI" id="CHEBI:57705"/>
    </ligand>
</feature>
<dbReference type="EC" id="2.7.7.23" evidence="18"/>
<evidence type="ECO:0000256" key="1">
    <source>
        <dbReference type="ARBA" id="ARBA00004496"/>
    </source>
</evidence>
<dbReference type="UniPathway" id="UPA00973"/>
<keyword evidence="4 18" id="KW-0963">Cytoplasm</keyword>
<dbReference type="OrthoDB" id="9775031at2"/>
<feature type="binding site" evidence="18">
    <location>
        <position position="434"/>
    </location>
    <ligand>
        <name>acetyl-CoA</name>
        <dbReference type="ChEBI" id="CHEBI:57288"/>
    </ligand>
</feature>
<feature type="binding site" evidence="18">
    <location>
        <position position="80"/>
    </location>
    <ligand>
        <name>UDP-N-acetyl-alpha-D-glucosamine</name>
        <dbReference type="ChEBI" id="CHEBI:57705"/>
    </ligand>
</feature>
<feature type="binding site" evidence="18">
    <location>
        <position position="180"/>
    </location>
    <ligand>
        <name>UDP-N-acetyl-alpha-D-glucosamine</name>
        <dbReference type="ChEBI" id="CHEBI:57705"/>
    </ligand>
</feature>
<dbReference type="CDD" id="cd03353">
    <property type="entry name" value="LbH_GlmU_C"/>
    <property type="match status" value="1"/>
</dbReference>
<dbReference type="GO" id="GO:0005737">
    <property type="term" value="C:cytoplasm"/>
    <property type="evidence" value="ECO:0007669"/>
    <property type="project" value="UniProtKB-SubCell"/>
</dbReference>
<evidence type="ECO:0000256" key="2">
    <source>
        <dbReference type="ARBA" id="ARBA00007707"/>
    </source>
</evidence>
<dbReference type="CDD" id="cd02540">
    <property type="entry name" value="GT2_GlmU_N_bac"/>
    <property type="match status" value="1"/>
</dbReference>
<dbReference type="UniPathway" id="UPA00113">
    <property type="reaction ID" value="UER00532"/>
</dbReference>
<keyword evidence="11 18" id="KW-0573">Peptidoglycan synthesis</keyword>
<evidence type="ECO:0000256" key="5">
    <source>
        <dbReference type="ARBA" id="ARBA00022679"/>
    </source>
</evidence>
<dbReference type="HAMAP" id="MF_01631">
    <property type="entry name" value="GlmU"/>
    <property type="match status" value="1"/>
</dbReference>
<evidence type="ECO:0000256" key="6">
    <source>
        <dbReference type="ARBA" id="ARBA00022695"/>
    </source>
</evidence>
<dbReference type="GO" id="GO:0000287">
    <property type="term" value="F:magnesium ion binding"/>
    <property type="evidence" value="ECO:0007669"/>
    <property type="project" value="UniProtKB-UniRule"/>
</dbReference>
<keyword evidence="14 18" id="KW-0961">Cell wall biogenesis/degradation</keyword>
<dbReference type="RefSeq" id="WP_015752635.1">
    <property type="nucleotide sequence ID" value="NC_013223.1"/>
</dbReference>
<feature type="binding site" evidence="18">
    <location>
        <position position="391"/>
    </location>
    <ligand>
        <name>acetyl-CoA</name>
        <dbReference type="ChEBI" id="CHEBI:57288"/>
    </ligand>
</feature>
<dbReference type="GO" id="GO:0016020">
    <property type="term" value="C:membrane"/>
    <property type="evidence" value="ECO:0007669"/>
    <property type="project" value="GOC"/>
</dbReference>
<comment type="pathway">
    <text evidence="18">Nucleotide-sugar biosynthesis; UDP-N-acetyl-alpha-D-glucosamine biosynthesis; UDP-N-acetyl-alpha-D-glucosamine from N-acetyl-alpha-D-glucosamine 1-phosphate: step 1/1.</text>
</comment>
<dbReference type="InterPro" id="IPR050065">
    <property type="entry name" value="GlmU-like"/>
</dbReference>
<evidence type="ECO:0000259" key="19">
    <source>
        <dbReference type="Pfam" id="PF12804"/>
    </source>
</evidence>
<keyword evidence="21" id="KW-1185">Reference proteome</keyword>
<feature type="binding site" evidence="18">
    <location>
        <position position="30"/>
    </location>
    <ligand>
        <name>UDP-N-acetyl-alpha-D-glucosamine</name>
        <dbReference type="ChEBI" id="CHEBI:57705"/>
    </ligand>
</feature>
<dbReference type="EC" id="2.3.1.157" evidence="18"/>
<evidence type="ECO:0000256" key="16">
    <source>
        <dbReference type="ARBA" id="ARBA00048493"/>
    </source>
</evidence>
<dbReference type="STRING" id="485915.Dret_2210"/>
<feature type="region of interest" description="Linker" evidence="18">
    <location>
        <begin position="241"/>
        <end position="261"/>
    </location>
</feature>
<comment type="subcellular location">
    <subcellularLocation>
        <location evidence="1 18">Cytoplasm</location>
    </subcellularLocation>
</comment>
<dbReference type="Gene3D" id="2.160.10.10">
    <property type="entry name" value="Hexapeptide repeat proteins"/>
    <property type="match status" value="1"/>
</dbReference>
<dbReference type="InterPro" id="IPR011004">
    <property type="entry name" value="Trimer_LpxA-like_sf"/>
</dbReference>
<protein>
    <recommendedName>
        <fullName evidence="18">Bifunctional protein GlmU</fullName>
    </recommendedName>
    <domain>
        <recommendedName>
            <fullName evidence="18">UDP-N-acetylglucosamine pyrophosphorylase</fullName>
            <ecNumber evidence="18">2.7.7.23</ecNumber>
        </recommendedName>
        <alternativeName>
            <fullName evidence="18">N-acetylglucosamine-1-phosphate uridyltransferase</fullName>
        </alternativeName>
    </domain>
    <domain>
        <recommendedName>
            <fullName evidence="18">Glucosamine-1-phosphate N-acetyltransferase</fullName>
            <ecNumber evidence="18">2.3.1.157</ecNumber>
        </recommendedName>
    </domain>
</protein>
<comment type="similarity">
    <text evidence="3 18">In the N-terminal section; belongs to the N-acetylglucosamine-1-phosphate uridyltransferase family.</text>
</comment>
<dbReference type="GO" id="GO:0071555">
    <property type="term" value="P:cell wall organization"/>
    <property type="evidence" value="ECO:0007669"/>
    <property type="project" value="UniProtKB-KW"/>
</dbReference>
<feature type="region of interest" description="N-acetyltransferase" evidence="18">
    <location>
        <begin position="262"/>
        <end position="469"/>
    </location>
</feature>
<name>C8X4Z7_DESRD</name>
<comment type="function">
    <text evidence="17 18">Catalyzes the last two sequential reactions in the de novo biosynthetic pathway for UDP-N-acetylglucosamine (UDP-GlcNAc). The C-terminal domain catalyzes the transfer of acetyl group from acetyl coenzyme A to glucosamine-1-phosphate (GlcN-1-P) to produce N-acetylglucosamine-1-phosphate (GlcNAc-1-P), which is converted into UDP-GlcNAc by the transfer of uridine 5-monophosphate (from uridine 5-triphosphate), a reaction catalyzed by the N-terminal domain.</text>
</comment>
<evidence type="ECO:0000256" key="4">
    <source>
        <dbReference type="ARBA" id="ARBA00022490"/>
    </source>
</evidence>
<dbReference type="Pfam" id="PF12804">
    <property type="entry name" value="NTP_transf_3"/>
    <property type="match status" value="1"/>
</dbReference>
<reference evidence="21" key="1">
    <citation type="submission" date="2009-09" db="EMBL/GenBank/DDBJ databases">
        <title>The complete chromosome of Desulfohalobium retbaense DSM 5692.</title>
        <authorList>
            <consortium name="US DOE Joint Genome Institute (JGI-PGF)"/>
            <person name="Lucas S."/>
            <person name="Copeland A."/>
            <person name="Lapidus A."/>
            <person name="Glavina del Rio T."/>
            <person name="Dalin E."/>
            <person name="Tice H."/>
            <person name="Bruce D."/>
            <person name="Goodwin L."/>
            <person name="Pitluck S."/>
            <person name="Kyrpides N."/>
            <person name="Mavromatis K."/>
            <person name="Ivanova N."/>
            <person name="Mikhailova N."/>
            <person name="Munk A.C."/>
            <person name="Brettin T."/>
            <person name="Detter J.C."/>
            <person name="Han C."/>
            <person name="Tapia R."/>
            <person name="Larimer F."/>
            <person name="Land M."/>
            <person name="Hauser L."/>
            <person name="Markowitz V."/>
            <person name="Cheng J.-F."/>
            <person name="Hugenholtz P."/>
            <person name="Woyke T."/>
            <person name="Wu D."/>
            <person name="Spring S."/>
            <person name="Klenk H.-P."/>
            <person name="Eisen J.A."/>
        </authorList>
    </citation>
    <scope>NUCLEOTIDE SEQUENCE [LARGE SCALE GENOMIC DNA]</scope>
    <source>
        <strain evidence="21">DSM 5692</strain>
    </source>
</reference>
<dbReference type="Proteomes" id="UP000001052">
    <property type="component" value="Chromosome"/>
</dbReference>
<dbReference type="GO" id="GO:0003977">
    <property type="term" value="F:UDP-N-acetylglucosamine diphosphorylase activity"/>
    <property type="evidence" value="ECO:0007669"/>
    <property type="project" value="UniProtKB-UniRule"/>
</dbReference>
<feature type="binding site" evidence="18">
    <location>
        <begin position="16"/>
        <end position="19"/>
    </location>
    <ligand>
        <name>UDP-N-acetyl-alpha-D-glucosamine</name>
        <dbReference type="ChEBI" id="CHEBI:57705"/>
    </ligand>
</feature>
<dbReference type="NCBIfam" id="TIGR01173">
    <property type="entry name" value="glmU"/>
    <property type="match status" value="1"/>
</dbReference>
<dbReference type="InterPro" id="IPR025877">
    <property type="entry name" value="MobA-like_NTP_Trfase"/>
</dbReference>
<dbReference type="KEGG" id="drt:Dret_2210"/>
<dbReference type="GO" id="GO:0019134">
    <property type="term" value="F:glucosamine-1-phosphate N-acetyltransferase activity"/>
    <property type="evidence" value="ECO:0007669"/>
    <property type="project" value="UniProtKB-UniRule"/>
</dbReference>
<dbReference type="AlphaFoldDB" id="C8X4Z7"/>
<evidence type="ECO:0000256" key="7">
    <source>
        <dbReference type="ARBA" id="ARBA00022723"/>
    </source>
</evidence>
<feature type="binding site" evidence="18">
    <location>
        <position position="362"/>
    </location>
    <ligand>
        <name>UDP-N-acetyl-alpha-D-glucosamine</name>
        <dbReference type="ChEBI" id="CHEBI:57705"/>
    </ligand>
</feature>
<feature type="binding site" evidence="18">
    <location>
        <position position="344"/>
    </location>
    <ligand>
        <name>UDP-N-acetyl-alpha-D-glucosamine</name>
        <dbReference type="ChEBI" id="CHEBI:57705"/>
    </ligand>
</feature>
<feature type="domain" description="MobA-like NTP transferase" evidence="19">
    <location>
        <begin position="13"/>
        <end position="149"/>
    </location>
</feature>
<dbReference type="Gene3D" id="3.90.550.10">
    <property type="entry name" value="Spore Coat Polysaccharide Biosynthesis Protein SpsA, Chain A"/>
    <property type="match status" value="1"/>
</dbReference>
<dbReference type="GO" id="GO:0008360">
    <property type="term" value="P:regulation of cell shape"/>
    <property type="evidence" value="ECO:0007669"/>
    <property type="project" value="UniProtKB-KW"/>
</dbReference>
<evidence type="ECO:0000256" key="10">
    <source>
        <dbReference type="ARBA" id="ARBA00022960"/>
    </source>
</evidence>
<feature type="region of interest" description="Pyrophosphorylase" evidence="18">
    <location>
        <begin position="1"/>
        <end position="240"/>
    </location>
</feature>
<dbReference type="SUPFAM" id="SSF51161">
    <property type="entry name" value="Trimeric LpxA-like enzymes"/>
    <property type="match status" value="1"/>
</dbReference>
<comment type="pathway">
    <text evidence="18">Nucleotide-sugar biosynthesis; UDP-N-acetyl-alpha-D-glucosamine biosynthesis; N-acetyl-alpha-D-glucosamine 1-phosphate from alpha-D-glucosamine 6-phosphate (route II): step 2/2.</text>
</comment>
<feature type="binding site" evidence="18">
    <location>
        <position position="388"/>
    </location>
    <ligand>
        <name>UDP-N-acetyl-alpha-D-glucosamine</name>
        <dbReference type="ChEBI" id="CHEBI:57705"/>
    </ligand>
</feature>
<dbReference type="InterPro" id="IPR018357">
    <property type="entry name" value="Hexapep_transf_CS"/>
</dbReference>
<reference evidence="20 21" key="2">
    <citation type="journal article" date="2010" name="Stand. Genomic Sci.">
        <title>Complete genome sequence of Desulfohalobium retbaense type strain (HR(100)).</title>
        <authorList>
            <person name="Spring S."/>
            <person name="Nolan M."/>
            <person name="Lapidus A."/>
            <person name="Glavina Del Rio T."/>
            <person name="Copeland A."/>
            <person name="Tice H."/>
            <person name="Cheng J.F."/>
            <person name="Lucas S."/>
            <person name="Land M."/>
            <person name="Chen F."/>
            <person name="Bruce D."/>
            <person name="Goodwin L."/>
            <person name="Pitluck S."/>
            <person name="Ivanova N."/>
            <person name="Mavromatis K."/>
            <person name="Mikhailova N."/>
            <person name="Pati A."/>
            <person name="Chen A."/>
            <person name="Palaniappan K."/>
            <person name="Hauser L."/>
            <person name="Chang Y.J."/>
            <person name="Jeffries C.D."/>
            <person name="Munk C."/>
            <person name="Kiss H."/>
            <person name="Chain P."/>
            <person name="Han C."/>
            <person name="Brettin T."/>
            <person name="Detter J.C."/>
            <person name="Schuler E."/>
            <person name="Goker M."/>
            <person name="Rohde M."/>
            <person name="Bristow J."/>
            <person name="Eisen J.A."/>
            <person name="Markowitz V."/>
            <person name="Hugenholtz P."/>
            <person name="Kyrpides N.C."/>
            <person name="Klenk H.P."/>
        </authorList>
    </citation>
    <scope>NUCLEOTIDE SEQUENCE [LARGE SCALE GENOMIC DNA]</scope>
    <source>
        <strain evidence="20 21">DSM 5692</strain>
    </source>
</reference>
<gene>
    <name evidence="18" type="primary">glmU</name>
    <name evidence="20" type="ordered locus">Dret_2210</name>
</gene>
<dbReference type="PANTHER" id="PTHR43584:SF3">
    <property type="entry name" value="BIFUNCTIONAL PROTEIN GLMU"/>
    <property type="match status" value="1"/>
</dbReference>
<proteinExistence type="inferred from homology"/>
<feature type="binding site" evidence="18">
    <location>
        <position position="377"/>
    </location>
    <ligand>
        <name>UDP-N-acetyl-alpha-D-glucosamine</name>
        <dbReference type="ChEBI" id="CHEBI:57705"/>
    </ligand>
</feature>
<keyword evidence="8 18" id="KW-0677">Repeat</keyword>
<dbReference type="EMBL" id="CP001734">
    <property type="protein sequence ID" value="ACV69494.1"/>
    <property type="molecule type" value="Genomic_DNA"/>
</dbReference>
<feature type="binding site" evidence="18">
    <location>
        <position position="238"/>
    </location>
    <ligand>
        <name>Mg(2+)</name>
        <dbReference type="ChEBI" id="CHEBI:18420"/>
    </ligand>
</feature>
<evidence type="ECO:0000256" key="8">
    <source>
        <dbReference type="ARBA" id="ARBA00022737"/>
    </source>
</evidence>
<comment type="catalytic activity">
    <reaction evidence="16 18">
        <text>N-acetyl-alpha-D-glucosamine 1-phosphate + UTP + H(+) = UDP-N-acetyl-alpha-D-glucosamine + diphosphate</text>
        <dbReference type="Rhea" id="RHEA:13509"/>
        <dbReference type="ChEBI" id="CHEBI:15378"/>
        <dbReference type="ChEBI" id="CHEBI:33019"/>
        <dbReference type="ChEBI" id="CHEBI:46398"/>
        <dbReference type="ChEBI" id="CHEBI:57705"/>
        <dbReference type="ChEBI" id="CHEBI:57776"/>
        <dbReference type="EC" id="2.7.7.23"/>
    </reaction>
</comment>
<keyword evidence="7 18" id="KW-0479">Metal-binding</keyword>
<evidence type="ECO:0000256" key="12">
    <source>
        <dbReference type="ARBA" id="ARBA00023268"/>
    </source>
</evidence>
<feature type="binding site" evidence="18">
    <location>
        <position position="163"/>
    </location>
    <ligand>
        <name>UDP-N-acetyl-alpha-D-glucosamine</name>
        <dbReference type="ChEBI" id="CHEBI:57705"/>
    </ligand>
</feature>
<dbReference type="InterPro" id="IPR001451">
    <property type="entry name" value="Hexapep"/>
</dbReference>
<comment type="pathway">
    <text evidence="18">Bacterial outer membrane biogenesis; LPS lipid A biosynthesis.</text>
</comment>
<dbReference type="InterPro" id="IPR005882">
    <property type="entry name" value="Bifunctional_GlmU"/>
</dbReference>
<keyword evidence="13 18" id="KW-0012">Acyltransferase</keyword>
<feature type="binding site" evidence="18">
    <location>
        <position position="416"/>
    </location>
    <ligand>
        <name>acetyl-CoA</name>
        <dbReference type="ChEBI" id="CHEBI:57288"/>
    </ligand>
</feature>
<sequence>MVIETNSDGRTGALILAAGKGTRMHSERPKVLQTILGEPMLAHVLRAIDPVCPQGLVVLGHKAEEVQTTLDLPDARIVTQKQQLGTGHAVQCAWPNIERQSWKRCVVVNGDAPLVQVQTIQDLLCKVENAGAALGFLSIEPQNPAGYGRVVRNAQGRVTAIVEAKDFSEREHGPDAGEVNAGIYVLDVARIGPLLDRLSNANAQNEYYLTDLIDMATAAGETIVALNAGQDPSLLGVNTPSELVACEELLRSRLVRQWLDQGVLVRSPEQVRIGALVQLTPGAEICGPCTLTGKTSVAEGAVVSEYCWLHDATVGAGARVYPFSHLERADVGDLCAVGPYARLRPGTCLHRGAKIGNFVETKKAVLGPDSKANHLSYLGDCELGSGVNIGAGTITCNYDGANKHRTDIGDGVFIGSNSALVAPVHIGDNALVGAGSTITKDVPAKTLAVARVRQKNLALKQKAKDHDHG</sequence>
<dbReference type="eggNOG" id="COG1207">
    <property type="taxonomic scope" value="Bacteria"/>
</dbReference>
<feature type="binding site" evidence="18">
    <location>
        <begin position="85"/>
        <end position="86"/>
    </location>
    <ligand>
        <name>UDP-N-acetyl-alpha-D-glucosamine</name>
        <dbReference type="ChEBI" id="CHEBI:57705"/>
    </ligand>
</feature>
<keyword evidence="9 18" id="KW-0460">Magnesium</keyword>
<dbReference type="NCBIfam" id="NF010936">
    <property type="entry name" value="PRK14356.1"/>
    <property type="match status" value="1"/>
</dbReference>
<evidence type="ECO:0000256" key="15">
    <source>
        <dbReference type="ARBA" id="ARBA00048247"/>
    </source>
</evidence>
<dbReference type="PANTHER" id="PTHR43584">
    <property type="entry name" value="NUCLEOTIDYL TRANSFERASE"/>
    <property type="match status" value="1"/>
</dbReference>
<evidence type="ECO:0000256" key="9">
    <source>
        <dbReference type="ARBA" id="ARBA00022842"/>
    </source>
</evidence>
<evidence type="ECO:0000256" key="14">
    <source>
        <dbReference type="ARBA" id="ARBA00023316"/>
    </source>
</evidence>
<organism evidence="20 21">
    <name type="scientific">Desulfohalobium retbaense (strain ATCC 49708 / DSM 5692 / JCM 16813 / HR100)</name>
    <dbReference type="NCBI Taxonomy" id="485915"/>
    <lineage>
        <taxon>Bacteria</taxon>
        <taxon>Pseudomonadati</taxon>
        <taxon>Thermodesulfobacteriota</taxon>
        <taxon>Desulfovibrionia</taxon>
        <taxon>Desulfovibrionales</taxon>
        <taxon>Desulfohalobiaceae</taxon>
        <taxon>Desulfohalobium</taxon>
    </lineage>
</organism>
<keyword evidence="5 18" id="KW-0808">Transferase</keyword>
<evidence type="ECO:0000256" key="18">
    <source>
        <dbReference type="HAMAP-Rule" id="MF_01631"/>
    </source>
</evidence>
<feature type="active site" description="Proton acceptor" evidence="18">
    <location>
        <position position="374"/>
    </location>
</feature>
<dbReference type="InterPro" id="IPR029044">
    <property type="entry name" value="Nucleotide-diphossugar_trans"/>
</dbReference>
<comment type="caution">
    <text evidence="18">Lacks conserved residue(s) required for the propagation of feature annotation.</text>
</comment>
<dbReference type="InterPro" id="IPR038009">
    <property type="entry name" value="GlmU_C_LbH"/>
</dbReference>
<evidence type="ECO:0000256" key="17">
    <source>
        <dbReference type="ARBA" id="ARBA00049628"/>
    </source>
</evidence>
<dbReference type="HOGENOM" id="CLU_029499_15_2_7"/>
<dbReference type="GO" id="GO:0006048">
    <property type="term" value="P:UDP-N-acetylglucosamine biosynthetic process"/>
    <property type="evidence" value="ECO:0007669"/>
    <property type="project" value="UniProtKB-UniPathway"/>
</dbReference>
<feature type="binding site" evidence="18">
    <location>
        <position position="451"/>
    </location>
    <ligand>
        <name>acetyl-CoA</name>
        <dbReference type="ChEBI" id="CHEBI:57288"/>
    </ligand>
</feature>
<feature type="binding site" evidence="18">
    <location>
        <position position="238"/>
    </location>
    <ligand>
        <name>UDP-N-acetyl-alpha-D-glucosamine</name>
        <dbReference type="ChEBI" id="CHEBI:57705"/>
    </ligand>
</feature>
<dbReference type="GO" id="GO:0000902">
    <property type="term" value="P:cell morphogenesis"/>
    <property type="evidence" value="ECO:0007669"/>
    <property type="project" value="UniProtKB-UniRule"/>
</dbReference>
<dbReference type="PROSITE" id="PS00101">
    <property type="entry name" value="HEXAPEP_TRANSFERASES"/>
    <property type="match status" value="1"/>
</dbReference>
<feature type="binding site" evidence="18">
    <location>
        <begin position="397"/>
        <end position="398"/>
    </location>
    <ligand>
        <name>acetyl-CoA</name>
        <dbReference type="ChEBI" id="CHEBI:57288"/>
    </ligand>
</feature>
<accession>C8X4Z7</accession>
<comment type="subunit">
    <text evidence="18">Homotrimer.</text>
</comment>
<dbReference type="GO" id="GO:0009252">
    <property type="term" value="P:peptidoglycan biosynthetic process"/>
    <property type="evidence" value="ECO:0007669"/>
    <property type="project" value="UniProtKB-UniRule"/>
</dbReference>
<keyword evidence="6 18" id="KW-0548">Nucleotidyltransferase</keyword>
<comment type="cofactor">
    <cofactor evidence="18">
        <name>Mg(2+)</name>
        <dbReference type="ChEBI" id="CHEBI:18420"/>
    </cofactor>
    <text evidence="18">Binds 1 Mg(2+) ion per subunit.</text>
</comment>
<dbReference type="GO" id="GO:0009245">
    <property type="term" value="P:lipid A biosynthetic process"/>
    <property type="evidence" value="ECO:0007669"/>
    <property type="project" value="UniProtKB-UniRule"/>
</dbReference>
<comment type="similarity">
    <text evidence="2 18">In the C-terminal section; belongs to the transferase hexapeptide repeat family.</text>
</comment>
<dbReference type="Pfam" id="PF00132">
    <property type="entry name" value="Hexapep"/>
    <property type="match status" value="1"/>
</dbReference>
<keyword evidence="10 18" id="KW-0133">Cell shape</keyword>
<evidence type="ECO:0000313" key="20">
    <source>
        <dbReference type="EMBL" id="ACV69494.1"/>
    </source>
</evidence>
<comment type="catalytic activity">
    <reaction evidence="15 18">
        <text>alpha-D-glucosamine 1-phosphate + acetyl-CoA = N-acetyl-alpha-D-glucosamine 1-phosphate + CoA + H(+)</text>
        <dbReference type="Rhea" id="RHEA:13725"/>
        <dbReference type="ChEBI" id="CHEBI:15378"/>
        <dbReference type="ChEBI" id="CHEBI:57287"/>
        <dbReference type="ChEBI" id="CHEBI:57288"/>
        <dbReference type="ChEBI" id="CHEBI:57776"/>
        <dbReference type="ChEBI" id="CHEBI:58516"/>
        <dbReference type="EC" id="2.3.1.157"/>
    </reaction>
</comment>
<evidence type="ECO:0000256" key="3">
    <source>
        <dbReference type="ARBA" id="ARBA00007947"/>
    </source>
</evidence>